<sequence length="217" mass="25460">MMEFEKEYESWISGQLEAEQNPRRRERLEQGLGHGSIEFLRSVWFPVFKNFDHLYAEWEVRDLNGGYRYIDLAYRPGGEKGAIEIQGYGPHARDLDVRRFKDLCWRHSLLALEDWTLLHIAYPSIKEELGRCRQLVLAFAGKFSASSFDSSLSWLEAETLRFARGTPAPFTAGHLAEHLRISSQHTRRILRTLVEDRRLVVASGEKRYRTYRLPEWT</sequence>
<keyword evidence="2" id="KW-1185">Reference proteome</keyword>
<accession>A0ABQ2L6D8</accession>
<name>A0ABQ2L6D8_9BACL</name>
<gene>
    <name evidence="1" type="ORF">GCM10010969_30710</name>
</gene>
<comment type="caution">
    <text evidence="1">The sequence shown here is derived from an EMBL/GenBank/DDBJ whole genome shotgun (WGS) entry which is preliminary data.</text>
</comment>
<evidence type="ECO:0008006" key="3">
    <source>
        <dbReference type="Google" id="ProtNLM"/>
    </source>
</evidence>
<organism evidence="1 2">
    <name type="scientific">Saccharibacillus kuerlensis</name>
    <dbReference type="NCBI Taxonomy" id="459527"/>
    <lineage>
        <taxon>Bacteria</taxon>
        <taxon>Bacillati</taxon>
        <taxon>Bacillota</taxon>
        <taxon>Bacilli</taxon>
        <taxon>Bacillales</taxon>
        <taxon>Paenibacillaceae</taxon>
        <taxon>Saccharibacillus</taxon>
    </lineage>
</organism>
<dbReference type="EMBL" id="BMLN01000009">
    <property type="protein sequence ID" value="GGO04924.1"/>
    <property type="molecule type" value="Genomic_DNA"/>
</dbReference>
<reference evidence="2" key="1">
    <citation type="journal article" date="2019" name="Int. J. Syst. Evol. Microbiol.">
        <title>The Global Catalogue of Microorganisms (GCM) 10K type strain sequencing project: providing services to taxonomists for standard genome sequencing and annotation.</title>
        <authorList>
            <consortium name="The Broad Institute Genomics Platform"/>
            <consortium name="The Broad Institute Genome Sequencing Center for Infectious Disease"/>
            <person name="Wu L."/>
            <person name="Ma J."/>
        </authorList>
    </citation>
    <scope>NUCLEOTIDE SEQUENCE [LARGE SCALE GENOMIC DNA]</scope>
    <source>
        <strain evidence="2">CGMCC 1.6964</strain>
    </source>
</reference>
<protein>
    <recommendedName>
        <fullName evidence="3">Transcriptional regulator</fullName>
    </recommendedName>
</protein>
<evidence type="ECO:0000313" key="1">
    <source>
        <dbReference type="EMBL" id="GGO04924.1"/>
    </source>
</evidence>
<dbReference type="RefSeq" id="WP_018978108.1">
    <property type="nucleotide sequence ID" value="NZ_BMLN01000009.1"/>
</dbReference>
<evidence type="ECO:0000313" key="2">
    <source>
        <dbReference type="Proteomes" id="UP000606653"/>
    </source>
</evidence>
<proteinExistence type="predicted"/>
<dbReference type="Proteomes" id="UP000606653">
    <property type="component" value="Unassembled WGS sequence"/>
</dbReference>